<dbReference type="Proteomes" id="UP001378592">
    <property type="component" value="Unassembled WGS sequence"/>
</dbReference>
<proteinExistence type="inferred from homology"/>
<evidence type="ECO:0000259" key="2">
    <source>
        <dbReference type="PROSITE" id="PS50021"/>
    </source>
</evidence>
<dbReference type="GO" id="GO:0015629">
    <property type="term" value="C:actin cytoskeleton"/>
    <property type="evidence" value="ECO:0007669"/>
    <property type="project" value="TreeGrafter"/>
</dbReference>
<name>A0AAN9ZAF8_9ORTH</name>
<dbReference type="SMART" id="SM00033">
    <property type="entry name" value="CH"/>
    <property type="match status" value="1"/>
</dbReference>
<evidence type="ECO:0000256" key="1">
    <source>
        <dbReference type="ARBA" id="ARBA00009631"/>
    </source>
</evidence>
<dbReference type="InterPro" id="IPR001715">
    <property type="entry name" value="CH_dom"/>
</dbReference>
<comment type="caution">
    <text evidence="3">The sequence shown here is derived from an EMBL/GenBank/DDBJ whole genome shotgun (WGS) entry which is preliminary data.</text>
</comment>
<dbReference type="InterPro" id="IPR003096">
    <property type="entry name" value="SM22_calponin"/>
</dbReference>
<dbReference type="SUPFAM" id="SSF47576">
    <property type="entry name" value="Calponin-homology domain, CH-domain"/>
    <property type="match status" value="1"/>
</dbReference>
<dbReference type="EMBL" id="JAZDUA010000002">
    <property type="protein sequence ID" value="KAK7874513.1"/>
    <property type="molecule type" value="Genomic_DNA"/>
</dbReference>
<evidence type="ECO:0000313" key="4">
    <source>
        <dbReference type="Proteomes" id="UP001378592"/>
    </source>
</evidence>
<evidence type="ECO:0000313" key="3">
    <source>
        <dbReference type="EMBL" id="KAK7874513.1"/>
    </source>
</evidence>
<dbReference type="InterPro" id="IPR000557">
    <property type="entry name" value="Calponin_repeat"/>
</dbReference>
<reference evidence="3 4" key="1">
    <citation type="submission" date="2024-03" db="EMBL/GenBank/DDBJ databases">
        <title>The genome assembly and annotation of the cricket Gryllus longicercus Weissman &amp; Gray.</title>
        <authorList>
            <person name="Szrajer S."/>
            <person name="Gray D."/>
            <person name="Ylla G."/>
        </authorList>
    </citation>
    <scope>NUCLEOTIDE SEQUENCE [LARGE SCALE GENOMIC DNA]</scope>
    <source>
        <strain evidence="3">DAG 2021-001</strain>
        <tissue evidence="3">Whole body minus gut</tissue>
    </source>
</reference>
<dbReference type="Gene3D" id="1.10.418.10">
    <property type="entry name" value="Calponin-like domain"/>
    <property type="match status" value="1"/>
</dbReference>
<comment type="similarity">
    <text evidence="1">Belongs to the calponin family.</text>
</comment>
<gene>
    <name evidence="3" type="ORF">R5R35_001595</name>
</gene>
<dbReference type="Pfam" id="PF00307">
    <property type="entry name" value="CH"/>
    <property type="match status" value="1"/>
</dbReference>
<dbReference type="GO" id="GO:0051015">
    <property type="term" value="F:actin filament binding"/>
    <property type="evidence" value="ECO:0007669"/>
    <property type="project" value="TreeGrafter"/>
</dbReference>
<dbReference type="InterPro" id="IPR050606">
    <property type="entry name" value="Calponin-like"/>
</dbReference>
<dbReference type="PROSITE" id="PS50021">
    <property type="entry name" value="CH"/>
    <property type="match status" value="1"/>
</dbReference>
<keyword evidence="4" id="KW-1185">Reference proteome</keyword>
<organism evidence="3 4">
    <name type="scientific">Gryllus longicercus</name>
    <dbReference type="NCBI Taxonomy" id="2509291"/>
    <lineage>
        <taxon>Eukaryota</taxon>
        <taxon>Metazoa</taxon>
        <taxon>Ecdysozoa</taxon>
        <taxon>Arthropoda</taxon>
        <taxon>Hexapoda</taxon>
        <taxon>Insecta</taxon>
        <taxon>Pterygota</taxon>
        <taxon>Neoptera</taxon>
        <taxon>Polyneoptera</taxon>
        <taxon>Orthoptera</taxon>
        <taxon>Ensifera</taxon>
        <taxon>Gryllidea</taxon>
        <taxon>Grylloidea</taxon>
        <taxon>Gryllidae</taxon>
        <taxon>Gryllinae</taxon>
        <taxon>Gryllus</taxon>
    </lineage>
</organism>
<dbReference type="InterPro" id="IPR036872">
    <property type="entry name" value="CH_dom_sf"/>
</dbReference>
<protein>
    <recommendedName>
        <fullName evidence="2">Calponin-homology (CH) domain-containing protein</fullName>
    </recommendedName>
</protein>
<dbReference type="Pfam" id="PF00402">
    <property type="entry name" value="Calponin"/>
    <property type="match status" value="1"/>
</dbReference>
<dbReference type="PANTHER" id="PTHR47385:SF24">
    <property type="entry name" value="MUSCLE-SPECIFIC PROTEIN 20"/>
    <property type="match status" value="1"/>
</dbReference>
<dbReference type="AlphaFoldDB" id="A0AAN9ZAF8"/>
<sequence>MSLERAVRTKLAGKRNPDQEREAQEWLEAVLGRKFPAGVLYEDYIRDGQVLCEVMNKLQPGIVPKINSSGGQFKMMENINQFQQALKAYGVPDVDVFQTIDLWEKKDIAQVTTTLFALGRTTYRHADWKGPWLGPRPAEEHKRDFTEEQLRAGEGIIGLQAGQNKGATQAGQNIGAGRKILLGK</sequence>
<dbReference type="CDD" id="cd21207">
    <property type="entry name" value="CH_dMP20-like"/>
    <property type="match status" value="1"/>
</dbReference>
<dbReference type="PRINTS" id="PR00888">
    <property type="entry name" value="SM22CALPONIN"/>
</dbReference>
<dbReference type="PANTHER" id="PTHR47385">
    <property type="entry name" value="CALPONIN"/>
    <property type="match status" value="1"/>
</dbReference>
<accession>A0AAN9ZAF8</accession>
<dbReference type="GO" id="GO:0007015">
    <property type="term" value="P:actin filament organization"/>
    <property type="evidence" value="ECO:0007669"/>
    <property type="project" value="TreeGrafter"/>
</dbReference>
<feature type="domain" description="Calponin-homology (CH)" evidence="2">
    <location>
        <begin position="17"/>
        <end position="122"/>
    </location>
</feature>
<dbReference type="PROSITE" id="PS51122">
    <property type="entry name" value="CALPONIN_2"/>
    <property type="match status" value="1"/>
</dbReference>